<protein>
    <submittedName>
        <fullName evidence="2">Uncharacterized protein</fullName>
    </submittedName>
</protein>
<evidence type="ECO:0000256" key="1">
    <source>
        <dbReference type="SAM" id="MobiDB-lite"/>
    </source>
</evidence>
<feature type="compositionally biased region" description="Basic and acidic residues" evidence="1">
    <location>
        <begin position="191"/>
        <end position="206"/>
    </location>
</feature>
<proteinExistence type="predicted"/>
<gene>
    <name evidence="2" type="ORF">BD310DRAFT_195489</name>
</gene>
<dbReference type="EMBL" id="ML145098">
    <property type="protein sequence ID" value="TBU61440.1"/>
    <property type="molecule type" value="Genomic_DNA"/>
</dbReference>
<organism evidence="2 3">
    <name type="scientific">Dichomitus squalens</name>
    <dbReference type="NCBI Taxonomy" id="114155"/>
    <lineage>
        <taxon>Eukaryota</taxon>
        <taxon>Fungi</taxon>
        <taxon>Dikarya</taxon>
        <taxon>Basidiomycota</taxon>
        <taxon>Agaricomycotina</taxon>
        <taxon>Agaricomycetes</taxon>
        <taxon>Polyporales</taxon>
        <taxon>Polyporaceae</taxon>
        <taxon>Dichomitus</taxon>
    </lineage>
</organism>
<dbReference type="Proteomes" id="UP000292082">
    <property type="component" value="Unassembled WGS sequence"/>
</dbReference>
<reference evidence="2 3" key="1">
    <citation type="submission" date="2019-01" db="EMBL/GenBank/DDBJ databases">
        <title>Draft genome sequences of three monokaryotic isolates of the white-rot basidiomycete fungus Dichomitus squalens.</title>
        <authorList>
            <consortium name="DOE Joint Genome Institute"/>
            <person name="Lopez S.C."/>
            <person name="Andreopoulos B."/>
            <person name="Pangilinan J."/>
            <person name="Lipzen A."/>
            <person name="Riley R."/>
            <person name="Ahrendt S."/>
            <person name="Ng V."/>
            <person name="Barry K."/>
            <person name="Daum C."/>
            <person name="Grigoriev I.V."/>
            <person name="Hilden K.S."/>
            <person name="Makela M.R."/>
            <person name="de Vries R.P."/>
        </authorList>
    </citation>
    <scope>NUCLEOTIDE SEQUENCE [LARGE SCALE GENOMIC DNA]</scope>
    <source>
        <strain evidence="2 3">CBS 464.89</strain>
    </source>
</reference>
<sequence length="206" mass="22084">MAIYRCGGRGRASRHQTAPERRTSGQSHAASQASHRVPARRARRRPRSQATSGGRKPPEGWRRLRDSLCHAGTESRGGGGGRPTDNGLGRVCQEGPGVGRARSEGAGSNAITHARTYQRPPAAPSPRRCHGSHSRIPAPHADEYSRPRPPIFAYAWAWVRGSSAPFGNAGVRAAIDSLPSPTAGNPFIHSGRADANEENIAKQRTR</sequence>
<feature type="region of interest" description="Disordered" evidence="1">
    <location>
        <begin position="1"/>
        <end position="146"/>
    </location>
</feature>
<evidence type="ECO:0000313" key="3">
    <source>
        <dbReference type="Proteomes" id="UP000292082"/>
    </source>
</evidence>
<evidence type="ECO:0000313" key="2">
    <source>
        <dbReference type="EMBL" id="TBU61440.1"/>
    </source>
</evidence>
<dbReference type="AlphaFoldDB" id="A0A4V2K4P7"/>
<feature type="compositionally biased region" description="Basic residues" evidence="1">
    <location>
        <begin position="37"/>
        <end position="47"/>
    </location>
</feature>
<feature type="region of interest" description="Disordered" evidence="1">
    <location>
        <begin position="182"/>
        <end position="206"/>
    </location>
</feature>
<feature type="compositionally biased region" description="Low complexity" evidence="1">
    <location>
        <begin position="26"/>
        <end position="36"/>
    </location>
</feature>
<accession>A0A4V2K4P7</accession>
<name>A0A4V2K4P7_9APHY</name>
<keyword evidence="3" id="KW-1185">Reference proteome</keyword>
<feature type="compositionally biased region" description="Basic and acidic residues" evidence="1">
    <location>
        <begin position="56"/>
        <end position="68"/>
    </location>
</feature>